<gene>
    <name evidence="3" type="ORF">GGQ66_004317</name>
</gene>
<dbReference type="Gene3D" id="3.40.30.10">
    <property type="entry name" value="Glutaredoxin"/>
    <property type="match status" value="1"/>
</dbReference>
<dbReference type="PROSITE" id="PS50404">
    <property type="entry name" value="GST_NTER"/>
    <property type="match status" value="1"/>
</dbReference>
<dbReference type="SUPFAM" id="SSF52833">
    <property type="entry name" value="Thioredoxin-like"/>
    <property type="match status" value="1"/>
</dbReference>
<dbReference type="InterPro" id="IPR036249">
    <property type="entry name" value="Thioredoxin-like_sf"/>
</dbReference>
<dbReference type="SFLD" id="SFLDS00019">
    <property type="entry name" value="Glutathione_Transferase_(cytos"/>
    <property type="match status" value="1"/>
</dbReference>
<dbReference type="PROSITE" id="PS50405">
    <property type="entry name" value="GST_CTER"/>
    <property type="match status" value="1"/>
</dbReference>
<reference evidence="3 4" key="1">
    <citation type="submission" date="2020-08" db="EMBL/GenBank/DDBJ databases">
        <title>Genomic Encyclopedia of Type Strains, Phase IV (KMG-IV): sequencing the most valuable type-strain genomes for metagenomic binning, comparative biology and taxonomic classification.</title>
        <authorList>
            <person name="Goeker M."/>
        </authorList>
    </citation>
    <scope>NUCLEOTIDE SEQUENCE [LARGE SCALE GENOMIC DNA]</scope>
    <source>
        <strain evidence="3 4">DSM 26385</strain>
    </source>
</reference>
<dbReference type="AlphaFoldDB" id="A0A7W6P4C4"/>
<dbReference type="Proteomes" id="UP000584824">
    <property type="component" value="Unassembled WGS sequence"/>
</dbReference>
<dbReference type="Gene3D" id="1.20.1050.10">
    <property type="match status" value="1"/>
</dbReference>
<keyword evidence="3" id="KW-0808">Transferase</keyword>
<organism evidence="3 4">
    <name type="scientific">Allorhizobium borbori</name>
    <dbReference type="NCBI Taxonomy" id="485907"/>
    <lineage>
        <taxon>Bacteria</taxon>
        <taxon>Pseudomonadati</taxon>
        <taxon>Pseudomonadota</taxon>
        <taxon>Alphaproteobacteria</taxon>
        <taxon>Hyphomicrobiales</taxon>
        <taxon>Rhizobiaceae</taxon>
        <taxon>Rhizobium/Agrobacterium group</taxon>
        <taxon>Allorhizobium</taxon>
    </lineage>
</organism>
<dbReference type="InterPro" id="IPR010987">
    <property type="entry name" value="Glutathione-S-Trfase_C-like"/>
</dbReference>
<evidence type="ECO:0000259" key="2">
    <source>
        <dbReference type="PROSITE" id="PS50405"/>
    </source>
</evidence>
<dbReference type="Pfam" id="PF13409">
    <property type="entry name" value="GST_N_2"/>
    <property type="match status" value="1"/>
</dbReference>
<dbReference type="PANTHER" id="PTHR44051:SF8">
    <property type="entry name" value="GLUTATHIONE S-TRANSFERASE GSTA"/>
    <property type="match status" value="1"/>
</dbReference>
<dbReference type="InterPro" id="IPR040079">
    <property type="entry name" value="Glutathione_S-Trfase"/>
</dbReference>
<dbReference type="EMBL" id="JACIDU010000028">
    <property type="protein sequence ID" value="MBB4105729.1"/>
    <property type="molecule type" value="Genomic_DNA"/>
</dbReference>
<feature type="domain" description="GST N-terminal" evidence="1">
    <location>
        <begin position="1"/>
        <end position="83"/>
    </location>
</feature>
<feature type="domain" description="GST C-terminal" evidence="2">
    <location>
        <begin position="89"/>
        <end position="209"/>
    </location>
</feature>
<dbReference type="SUPFAM" id="SSF47616">
    <property type="entry name" value="GST C-terminal domain-like"/>
    <property type="match status" value="1"/>
</dbReference>
<dbReference type="InterPro" id="IPR036282">
    <property type="entry name" value="Glutathione-S-Trfase_C_sf"/>
</dbReference>
<name>A0A7W6P4C4_9HYPH</name>
<dbReference type="RefSeq" id="WP_183795469.1">
    <property type="nucleotide sequence ID" value="NZ_JACIDU010000028.1"/>
</dbReference>
<accession>A0A7W6P4C4</accession>
<dbReference type="GO" id="GO:0004364">
    <property type="term" value="F:glutathione transferase activity"/>
    <property type="evidence" value="ECO:0007669"/>
    <property type="project" value="UniProtKB-EC"/>
</dbReference>
<dbReference type="SFLD" id="SFLDG00358">
    <property type="entry name" value="Main_(cytGST)"/>
    <property type="match status" value="1"/>
</dbReference>
<evidence type="ECO:0000259" key="1">
    <source>
        <dbReference type="PROSITE" id="PS50404"/>
    </source>
</evidence>
<dbReference type="EC" id="2.5.1.18" evidence="3"/>
<evidence type="ECO:0000313" key="4">
    <source>
        <dbReference type="Proteomes" id="UP000584824"/>
    </source>
</evidence>
<protein>
    <submittedName>
        <fullName evidence="3">Glutathione S-transferase</fullName>
        <ecNumber evidence="3">2.5.1.18</ecNumber>
    </submittedName>
</protein>
<proteinExistence type="predicted"/>
<comment type="caution">
    <text evidence="3">The sequence shown here is derived from an EMBL/GenBank/DDBJ whole genome shotgun (WGS) entry which is preliminary data.</text>
</comment>
<keyword evidence="4" id="KW-1185">Reference proteome</keyword>
<evidence type="ECO:0000313" key="3">
    <source>
        <dbReference type="EMBL" id="MBB4105729.1"/>
    </source>
</evidence>
<sequence length="209" mass="22859">MAIILYNHDLLADAYKVRLLLSLLGMDFERRTVGILPGKGNDAPHYREINPAGTVPMLVEGDIVLTRPEAMLVHIAERHDKGGRWLPADPVARAHVFEWLAFAAGELTATEAARLQAMFGLAPSFADAFAVARTAFRLIEGHLVRRSLDGLTFIAADYPTIADIAIFPAVALAADIGIGMEEFPRLLIWARQIHALPGFVTMPGVREVI</sequence>
<dbReference type="InterPro" id="IPR004045">
    <property type="entry name" value="Glutathione_S-Trfase_N"/>
</dbReference>
<dbReference type="PANTHER" id="PTHR44051">
    <property type="entry name" value="GLUTATHIONE S-TRANSFERASE-RELATED"/>
    <property type="match status" value="1"/>
</dbReference>